<proteinExistence type="predicted"/>
<evidence type="ECO:0000256" key="1">
    <source>
        <dbReference type="SAM" id="SignalP"/>
    </source>
</evidence>
<reference evidence="3" key="1">
    <citation type="submission" date="2023-03" db="EMBL/GenBank/DDBJ databases">
        <title>Lomoglobus Profundus gen. nov., sp. nov., a novel member of the phylum Verrucomicrobia, isolated from deep-marine sediment of South China Sea.</title>
        <authorList>
            <person name="Ahmad T."/>
            <person name="Ishaq S.E."/>
            <person name="Wang F."/>
        </authorList>
    </citation>
    <scope>NUCLEOTIDE SEQUENCE</scope>
    <source>
        <strain evidence="3">LMO-M01</strain>
    </source>
</reference>
<keyword evidence="1" id="KW-0732">Signal</keyword>
<protein>
    <submittedName>
        <fullName evidence="3">DUF4159 domain-containing protein</fullName>
    </submittedName>
</protein>
<dbReference type="Gene3D" id="3.40.50.12140">
    <property type="entry name" value="Domain of unknown function DUF4159"/>
    <property type="match status" value="1"/>
</dbReference>
<dbReference type="Proteomes" id="UP001218638">
    <property type="component" value="Chromosome"/>
</dbReference>
<evidence type="ECO:0000313" key="4">
    <source>
        <dbReference type="Proteomes" id="UP001218638"/>
    </source>
</evidence>
<dbReference type="InterPro" id="IPR025297">
    <property type="entry name" value="DUF4159"/>
</dbReference>
<dbReference type="AlphaFoldDB" id="A0AAF0I503"/>
<accession>A0AAF0I503</accession>
<dbReference type="KEGG" id="slom:PXH66_09320"/>
<organism evidence="3 4">
    <name type="scientific">Synoicihabitans lomoniglobus</name>
    <dbReference type="NCBI Taxonomy" id="2909285"/>
    <lineage>
        <taxon>Bacteria</taxon>
        <taxon>Pseudomonadati</taxon>
        <taxon>Verrucomicrobiota</taxon>
        <taxon>Opitutia</taxon>
        <taxon>Opitutales</taxon>
        <taxon>Opitutaceae</taxon>
        <taxon>Synoicihabitans</taxon>
    </lineage>
</organism>
<dbReference type="EMBL" id="CP119075">
    <property type="protein sequence ID" value="WED67049.1"/>
    <property type="molecule type" value="Genomic_DNA"/>
</dbReference>
<dbReference type="RefSeq" id="WP_330928200.1">
    <property type="nucleotide sequence ID" value="NZ_CP119075.1"/>
</dbReference>
<evidence type="ECO:0000259" key="2">
    <source>
        <dbReference type="Pfam" id="PF13709"/>
    </source>
</evidence>
<name>A0AAF0I503_9BACT</name>
<gene>
    <name evidence="3" type="ORF">PXH66_09320</name>
</gene>
<feature type="signal peptide" evidence="1">
    <location>
        <begin position="1"/>
        <end position="25"/>
    </location>
</feature>
<dbReference type="Pfam" id="PF13709">
    <property type="entry name" value="DUF4159"/>
    <property type="match status" value="1"/>
</dbReference>
<evidence type="ECO:0000313" key="3">
    <source>
        <dbReference type="EMBL" id="WED67049.1"/>
    </source>
</evidence>
<feature type="domain" description="DUF4159" evidence="2">
    <location>
        <begin position="56"/>
        <end position="278"/>
    </location>
</feature>
<keyword evidence="4" id="KW-1185">Reference proteome</keyword>
<sequence length="280" mass="32144">MNVTRYQRLLRLVLGCALFATAVFAQRNRGRGQSQDRRDVPEWTAEPGFEQDVFSFARLRYESWGGGGGGWGGWGGRGQGRWATDAPDADLNLMYRLQQMTALRVNPDVTYIDIEPEALRHYPFVYIVEAGYMMLRDEQATALRNHLLNGGFLMVDDFWGASEWDNFQHEFSKVFPDRELVELTVDHPIFHVVFDLQEIPQIPAINFFRPGGPTDQGGNGPARFWSVFDDDGRMMAIICHNTDLGDGWEREGEDPTYFREFAEKHAYPMAINIIYYAMTH</sequence>
<feature type="chain" id="PRO_5042296680" evidence="1">
    <location>
        <begin position="26"/>
        <end position="280"/>
    </location>
</feature>